<reference evidence="1" key="2">
    <citation type="submission" date="2025-08" db="UniProtKB">
        <authorList>
            <consortium name="Ensembl"/>
        </authorList>
    </citation>
    <scope>IDENTIFICATION</scope>
</reference>
<dbReference type="GeneTree" id="ENSGT00730000111690"/>
<keyword evidence="2" id="KW-1185">Reference proteome</keyword>
<evidence type="ECO:0000313" key="1">
    <source>
        <dbReference type="Ensembl" id="ENSDCDP00010000891.1"/>
    </source>
</evidence>
<dbReference type="Ensembl" id="ENSDCDT00010000930.1">
    <property type="protein sequence ID" value="ENSDCDP00010000891.1"/>
    <property type="gene ID" value="ENSDCDG00010000513.1"/>
</dbReference>
<dbReference type="PANTHER" id="PTHR38706:SF3">
    <property type="entry name" value="SI:CH211-198C19.1"/>
    <property type="match status" value="1"/>
</dbReference>
<reference evidence="1" key="3">
    <citation type="submission" date="2025-09" db="UniProtKB">
        <authorList>
            <consortium name="Ensembl"/>
        </authorList>
    </citation>
    <scope>IDENTIFICATION</scope>
</reference>
<dbReference type="PANTHER" id="PTHR38706">
    <property type="entry name" value="SI:CH211-198C19.1-RELATED"/>
    <property type="match status" value="1"/>
</dbReference>
<sequence>MVTLGSIKDLEGKAFGQHFPHHGLMLLHWFASLIDIDENNIIRFKKQSFDPVTNFPFHPYENDAKSLPKIIQTRKRAYFSVGNLKNGLVGQLPSYVTQEFYNSQSYEDRNRDRIVVVIDAWYAPVRIDQVYITQDSINSHPNGTEGDSHPTYQASPQLLRQIATLRNPLDCRNTFLKEIFPHLDFSLTIVPLRCH</sequence>
<evidence type="ECO:0000313" key="2">
    <source>
        <dbReference type="Proteomes" id="UP000694580"/>
    </source>
</evidence>
<dbReference type="AlphaFoldDB" id="A0AAY4A186"/>
<name>A0AAY4A186_9TELE</name>
<accession>A0AAY4A186</accession>
<dbReference type="Proteomes" id="UP000694580">
    <property type="component" value="Chromosome 4"/>
</dbReference>
<reference evidence="1 2" key="1">
    <citation type="submission" date="2020-06" db="EMBL/GenBank/DDBJ databases">
        <authorList>
            <consortium name="Wellcome Sanger Institute Data Sharing"/>
        </authorList>
    </citation>
    <scope>NUCLEOTIDE SEQUENCE [LARGE SCALE GENOMIC DNA]</scope>
</reference>
<proteinExistence type="predicted"/>
<protein>
    <submittedName>
        <fullName evidence="1">Uncharacterized protein</fullName>
    </submittedName>
</protein>
<organism evidence="1 2">
    <name type="scientific">Denticeps clupeoides</name>
    <name type="common">denticle herring</name>
    <dbReference type="NCBI Taxonomy" id="299321"/>
    <lineage>
        <taxon>Eukaryota</taxon>
        <taxon>Metazoa</taxon>
        <taxon>Chordata</taxon>
        <taxon>Craniata</taxon>
        <taxon>Vertebrata</taxon>
        <taxon>Euteleostomi</taxon>
        <taxon>Actinopterygii</taxon>
        <taxon>Neopterygii</taxon>
        <taxon>Teleostei</taxon>
        <taxon>Clupei</taxon>
        <taxon>Clupeiformes</taxon>
        <taxon>Denticipitoidei</taxon>
        <taxon>Denticipitidae</taxon>
        <taxon>Denticeps</taxon>
    </lineage>
</organism>